<feature type="signal peptide" evidence="1">
    <location>
        <begin position="1"/>
        <end position="27"/>
    </location>
</feature>
<dbReference type="EMBL" id="BAER01000006">
    <property type="protein sequence ID" value="GAC31024.1"/>
    <property type="molecule type" value="Genomic_DNA"/>
</dbReference>
<protein>
    <recommendedName>
        <fullName evidence="4">RxLR effector protein</fullName>
    </recommendedName>
</protein>
<dbReference type="STRING" id="1129793.GPLA_0103"/>
<proteinExistence type="predicted"/>
<evidence type="ECO:0000313" key="2">
    <source>
        <dbReference type="EMBL" id="GAC31024.1"/>
    </source>
</evidence>
<reference evidence="3" key="1">
    <citation type="journal article" date="2014" name="Environ. Microbiol.">
        <title>Comparative genomics of the marine bacterial genus Glaciecola reveals the high degree of genomic diversity and genomic characteristic for cold adaptation.</title>
        <authorList>
            <person name="Qin Q.L."/>
            <person name="Xie B.B."/>
            <person name="Yu Y."/>
            <person name="Shu Y.L."/>
            <person name="Rong J.C."/>
            <person name="Zhang Y.J."/>
            <person name="Zhao D.L."/>
            <person name="Chen X.L."/>
            <person name="Zhang X.Y."/>
            <person name="Chen B."/>
            <person name="Zhou B.C."/>
            <person name="Zhang Y.Z."/>
        </authorList>
    </citation>
    <scope>NUCLEOTIDE SEQUENCE [LARGE SCALE GENOMIC DNA]</scope>
    <source>
        <strain evidence="3">LMG 21857</strain>
    </source>
</reference>
<sequence length="135" mass="15200">MFLFNATTRIVVLAGLVSLSITSHVIAQEELDGPGVFSGEKGEFSLSKIFAEKTTDDVKPAAKNYQAIGATVQNNHSETYKTVSSLSNSQAVLPKSDEFEMFKSWRAAKEQNTDDYQEFKLWLEYQDYKHKKATH</sequence>
<accession>K6YE56</accession>
<keyword evidence="3" id="KW-1185">Reference proteome</keyword>
<dbReference type="RefSeq" id="WP_007102834.1">
    <property type="nucleotide sequence ID" value="NZ_BAER01000006.1"/>
</dbReference>
<gene>
    <name evidence="2" type="ORF">GPLA_0103</name>
</gene>
<evidence type="ECO:0000256" key="1">
    <source>
        <dbReference type="SAM" id="SignalP"/>
    </source>
</evidence>
<keyword evidence="1" id="KW-0732">Signal</keyword>
<evidence type="ECO:0000313" key="3">
    <source>
        <dbReference type="Proteomes" id="UP000006322"/>
    </source>
</evidence>
<feature type="chain" id="PRO_5003897206" description="RxLR effector protein" evidence="1">
    <location>
        <begin position="28"/>
        <end position="135"/>
    </location>
</feature>
<comment type="caution">
    <text evidence="2">The sequence shown here is derived from an EMBL/GenBank/DDBJ whole genome shotgun (WGS) entry which is preliminary data.</text>
</comment>
<dbReference type="Proteomes" id="UP000006322">
    <property type="component" value="Unassembled WGS sequence"/>
</dbReference>
<dbReference type="AlphaFoldDB" id="K6YE56"/>
<organism evidence="2 3">
    <name type="scientific">Paraglaciecola polaris LMG 21857</name>
    <dbReference type="NCBI Taxonomy" id="1129793"/>
    <lineage>
        <taxon>Bacteria</taxon>
        <taxon>Pseudomonadati</taxon>
        <taxon>Pseudomonadota</taxon>
        <taxon>Gammaproteobacteria</taxon>
        <taxon>Alteromonadales</taxon>
        <taxon>Alteromonadaceae</taxon>
        <taxon>Paraglaciecola</taxon>
    </lineage>
</organism>
<name>K6YE56_9ALTE</name>
<evidence type="ECO:0008006" key="4">
    <source>
        <dbReference type="Google" id="ProtNLM"/>
    </source>
</evidence>